<dbReference type="InterPro" id="IPR046960">
    <property type="entry name" value="PPR_At4g14850-like_plant"/>
</dbReference>
<dbReference type="Pfam" id="PF13041">
    <property type="entry name" value="PPR_2"/>
    <property type="match status" value="2"/>
</dbReference>
<dbReference type="Pfam" id="PF20431">
    <property type="entry name" value="E_motif"/>
    <property type="match status" value="1"/>
</dbReference>
<dbReference type="Gene3D" id="1.25.40.10">
    <property type="entry name" value="Tetratricopeptide repeat domain"/>
    <property type="match status" value="4"/>
</dbReference>
<feature type="repeat" description="PPR" evidence="2">
    <location>
        <begin position="211"/>
        <end position="241"/>
    </location>
</feature>
<dbReference type="AlphaFoldDB" id="A0A830C0N5"/>
<feature type="repeat" description="PPR" evidence="2">
    <location>
        <begin position="375"/>
        <end position="409"/>
    </location>
</feature>
<feature type="repeat" description="PPR" evidence="2">
    <location>
        <begin position="273"/>
        <end position="307"/>
    </location>
</feature>
<evidence type="ECO:0000256" key="1">
    <source>
        <dbReference type="ARBA" id="ARBA00022737"/>
    </source>
</evidence>
<evidence type="ECO:0000313" key="3">
    <source>
        <dbReference type="EMBL" id="GFP89025.1"/>
    </source>
</evidence>
<dbReference type="EMBL" id="BMAC01000178">
    <property type="protein sequence ID" value="GFP89025.1"/>
    <property type="molecule type" value="Genomic_DNA"/>
</dbReference>
<dbReference type="PANTHER" id="PTHR47926:SF465">
    <property type="entry name" value="PENTATRICOPEPTIDE REPEAT (PPR-LIKE) SUPERFAMILY PROTEIN"/>
    <property type="match status" value="1"/>
</dbReference>
<feature type="repeat" description="PPR" evidence="2">
    <location>
        <begin position="308"/>
        <end position="342"/>
    </location>
</feature>
<dbReference type="InterPro" id="IPR002885">
    <property type="entry name" value="PPR_rpt"/>
</dbReference>
<dbReference type="PROSITE" id="PS51375">
    <property type="entry name" value="PPR"/>
    <property type="match status" value="7"/>
</dbReference>
<dbReference type="GO" id="GO:0009451">
    <property type="term" value="P:RNA modification"/>
    <property type="evidence" value="ECO:0007669"/>
    <property type="project" value="InterPro"/>
</dbReference>
<dbReference type="SUPFAM" id="SSF48452">
    <property type="entry name" value="TPR-like"/>
    <property type="match status" value="1"/>
</dbReference>
<dbReference type="OrthoDB" id="185373at2759"/>
<organism evidence="3 4">
    <name type="scientific">Phtheirospermum japonicum</name>
    <dbReference type="NCBI Taxonomy" id="374723"/>
    <lineage>
        <taxon>Eukaryota</taxon>
        <taxon>Viridiplantae</taxon>
        <taxon>Streptophyta</taxon>
        <taxon>Embryophyta</taxon>
        <taxon>Tracheophyta</taxon>
        <taxon>Spermatophyta</taxon>
        <taxon>Magnoliopsida</taxon>
        <taxon>eudicotyledons</taxon>
        <taxon>Gunneridae</taxon>
        <taxon>Pentapetalae</taxon>
        <taxon>asterids</taxon>
        <taxon>lamiids</taxon>
        <taxon>Lamiales</taxon>
        <taxon>Orobanchaceae</taxon>
        <taxon>Orobanchaceae incertae sedis</taxon>
        <taxon>Phtheirospermum</taxon>
    </lineage>
</organism>
<dbReference type="PANTHER" id="PTHR47926">
    <property type="entry name" value="PENTATRICOPEPTIDE REPEAT-CONTAINING PROTEIN"/>
    <property type="match status" value="1"/>
</dbReference>
<accession>A0A830C0N5</accession>
<evidence type="ECO:0000313" key="4">
    <source>
        <dbReference type="Proteomes" id="UP000653305"/>
    </source>
</evidence>
<dbReference type="Pfam" id="PF01535">
    <property type="entry name" value="PPR"/>
    <property type="match status" value="6"/>
</dbReference>
<feature type="repeat" description="PPR" evidence="2">
    <location>
        <begin position="110"/>
        <end position="144"/>
    </location>
</feature>
<dbReference type="GO" id="GO:0003723">
    <property type="term" value="F:RNA binding"/>
    <property type="evidence" value="ECO:0007669"/>
    <property type="project" value="InterPro"/>
</dbReference>
<reference evidence="3" key="1">
    <citation type="submission" date="2020-07" db="EMBL/GenBank/DDBJ databases">
        <title>Ethylene signaling mediates host invasion by parasitic plants.</title>
        <authorList>
            <person name="Yoshida S."/>
        </authorList>
    </citation>
    <scope>NUCLEOTIDE SEQUENCE</scope>
    <source>
        <strain evidence="3">Okayama</strain>
    </source>
</reference>
<dbReference type="InterPro" id="IPR046848">
    <property type="entry name" value="E_motif"/>
</dbReference>
<gene>
    <name evidence="3" type="ORF">PHJA_001046200</name>
</gene>
<evidence type="ECO:0000256" key="2">
    <source>
        <dbReference type="PROSITE-ProRule" id="PRU00708"/>
    </source>
</evidence>
<dbReference type="InterPro" id="IPR011990">
    <property type="entry name" value="TPR-like_helical_dom_sf"/>
</dbReference>
<feature type="repeat" description="PPR" evidence="2">
    <location>
        <begin position="242"/>
        <end position="272"/>
    </location>
</feature>
<dbReference type="FunFam" id="1.25.40.10:FF:000090">
    <property type="entry name" value="Pentatricopeptide repeat-containing protein, chloroplastic"/>
    <property type="match status" value="1"/>
</dbReference>
<comment type="caution">
    <text evidence="3">The sequence shown here is derived from an EMBL/GenBank/DDBJ whole genome shotgun (WGS) entry which is preliminary data.</text>
</comment>
<name>A0A830C0N5_9LAMI</name>
<dbReference type="Proteomes" id="UP000653305">
    <property type="component" value="Unassembled WGS sequence"/>
</dbReference>
<sequence>MRPKKLIKPPCVIQNFLNLTSRGQLRKAVDSLSLSSLKGFSVNSQIIASLIQQCADSRSIREGKRVHLHLKLTGSKHPSTLLSNNLINMYAKCGDHVKARQVFDKMSVRNLYSWNNMLAGYANLGMTKAAQRLFDKMPERDFVSWNTMVMAYVHSGWFDKALRSYIELRRLNIGYNEYSFAGILTACVKLRDLRLAKQLHSQVFVLGFLSNLVLSSSILDMYAKCGELGGARRVFDEMMKRDVLAWTTLVSGYAQWGDMKSAHEIFDKMPEKNSVSWTALIKGYAHNGMGRNSLKLFKKMILRNVEPDQFTYSSCLFACASVISPDHGMQLHSHMITAGIRPNVVVSSSLIDMYSKCGRLDVAKRVFDGIGDKQHVVLWNTMISALAHHGCGKQAIKLFTDMLRLGVRPDSVTFLVVLNACSHSGLVQEGLSLFESMRANYDTAPGQEHYACLIDLLGRSGCFDEVMNQLRKMPCDPDERVWNALLGVCKIHGNLELGRIVAKHLVEVEPRSPAAYLLLSGIYAAVGKWECAQEVREVMNASRVEKQEALSWLELDRSLQLGNKSDELHHGPQKKTDSILELLSDGR</sequence>
<protein>
    <submittedName>
        <fullName evidence="3">Pentatricopeptide repeat-containing protein at2g21090</fullName>
    </submittedName>
</protein>
<dbReference type="NCBIfam" id="TIGR00756">
    <property type="entry name" value="PPR"/>
    <property type="match status" value="6"/>
</dbReference>
<feature type="repeat" description="PPR" evidence="2">
    <location>
        <begin position="410"/>
        <end position="440"/>
    </location>
</feature>
<keyword evidence="4" id="KW-1185">Reference proteome</keyword>
<keyword evidence="1" id="KW-0677">Repeat</keyword>
<proteinExistence type="predicted"/>
<dbReference type="FunFam" id="1.25.40.10:FF:000442">
    <property type="entry name" value="Pentatricopeptide repeat-containing protein At3g49710"/>
    <property type="match status" value="2"/>
</dbReference>